<keyword evidence="3 6" id="KW-0812">Transmembrane</keyword>
<dbReference type="PANTHER" id="PTHR43791">
    <property type="entry name" value="PERMEASE-RELATED"/>
    <property type="match status" value="1"/>
</dbReference>
<feature type="domain" description="Major facilitator superfamily (MFS) profile" evidence="7">
    <location>
        <begin position="46"/>
        <end position="471"/>
    </location>
</feature>
<feature type="transmembrane region" description="Helical" evidence="6">
    <location>
        <begin position="280"/>
        <end position="300"/>
    </location>
</feature>
<keyword evidence="4 6" id="KW-1133">Transmembrane helix</keyword>
<dbReference type="GO" id="GO:0016020">
    <property type="term" value="C:membrane"/>
    <property type="evidence" value="ECO:0007669"/>
    <property type="project" value="UniProtKB-SubCell"/>
</dbReference>
<evidence type="ECO:0000313" key="9">
    <source>
        <dbReference type="EMBL" id="CAF4401381.1"/>
    </source>
</evidence>
<accession>A0A817QPD2</accession>
<evidence type="ECO:0000256" key="3">
    <source>
        <dbReference type="ARBA" id="ARBA00022692"/>
    </source>
</evidence>
<evidence type="ECO:0000313" key="10">
    <source>
        <dbReference type="Proteomes" id="UP000663825"/>
    </source>
</evidence>
<sequence>MDNDAEFNNKCVTSESQNILIILEEDLKKHHARAVQCLIRKLDCRLIPFLAMLQFCSYIHQISIGYVRILNLTIDLNMTQAEENWCISAFYVAYLLFEIPSNIVLRRFGPTIYLSISMISWGSITVGTAFVNNAVVFIFVRFLLGAAEAGFFPGMIIYISLWYRKREQTMRITIFFLAVTTAGAIGGALTYFINKMDGISGLTTWRWILLLEGLPIIPLGLITLLFLANIPETVRWLTPCEKQILTSILREDARVADGEPEAYNWLSWRQVRYVFTDWRVYLYTVISIGNLGVIRCWTVYFPSFVQMITSSPENEHWLSVPSYVVATLCVFIVGFSASRNNEHGYHLTAALAIGAIGFLLMAVVEEKSKIVMYFCMTVACCGTFASFPILLSWVTINVGGHTKRALAVGFVSGFGKVGGILAPWIYNFKDKCGDKNKCQFRQGHIICATIMFTAVLTTLLLRFLLNKENNRRANLGEAEWQRQAKVKEPCDRHPDVRYML</sequence>
<dbReference type="AlphaFoldDB" id="A0A817QPD2"/>
<dbReference type="FunFam" id="1.20.1250.20:FF:000018">
    <property type="entry name" value="MFS transporter permease"/>
    <property type="match status" value="1"/>
</dbReference>
<dbReference type="SUPFAM" id="SSF103473">
    <property type="entry name" value="MFS general substrate transporter"/>
    <property type="match status" value="1"/>
</dbReference>
<feature type="transmembrane region" description="Helical" evidence="6">
    <location>
        <begin position="137"/>
        <end position="161"/>
    </location>
</feature>
<dbReference type="Proteomes" id="UP000663825">
    <property type="component" value="Unassembled WGS sequence"/>
</dbReference>
<name>A0A817QPD2_9BILA</name>
<keyword evidence="5 6" id="KW-0472">Membrane</keyword>
<keyword evidence="2" id="KW-0813">Transport</keyword>
<evidence type="ECO:0000256" key="2">
    <source>
        <dbReference type="ARBA" id="ARBA00022448"/>
    </source>
</evidence>
<feature type="transmembrane region" description="Helical" evidence="6">
    <location>
        <begin position="173"/>
        <end position="193"/>
    </location>
</feature>
<feature type="transmembrane region" description="Helical" evidence="6">
    <location>
        <begin position="87"/>
        <end position="105"/>
    </location>
</feature>
<feature type="transmembrane region" description="Helical" evidence="6">
    <location>
        <begin position="46"/>
        <end position="67"/>
    </location>
</feature>
<feature type="transmembrane region" description="Helical" evidence="6">
    <location>
        <begin position="205"/>
        <end position="227"/>
    </location>
</feature>
<proteinExistence type="predicted"/>
<dbReference type="EMBL" id="CAJOBP010003356">
    <property type="protein sequence ID" value="CAF4401381.1"/>
    <property type="molecule type" value="Genomic_DNA"/>
</dbReference>
<gene>
    <name evidence="8" type="ORF">TIS948_LOCUS13503</name>
    <name evidence="9" type="ORF">UJA718_LOCUS19139</name>
</gene>
<comment type="caution">
    <text evidence="8">The sequence shown here is derived from an EMBL/GenBank/DDBJ whole genome shotgun (WGS) entry which is preliminary data.</text>
</comment>
<protein>
    <recommendedName>
        <fullName evidence="7">Major facilitator superfamily (MFS) profile domain-containing protein</fullName>
    </recommendedName>
</protein>
<feature type="transmembrane region" description="Helical" evidence="6">
    <location>
        <begin position="405"/>
        <end position="425"/>
    </location>
</feature>
<feature type="transmembrane region" description="Helical" evidence="6">
    <location>
        <begin position="344"/>
        <end position="364"/>
    </location>
</feature>
<reference evidence="8" key="1">
    <citation type="submission" date="2021-02" db="EMBL/GenBank/DDBJ databases">
        <authorList>
            <person name="Nowell W R."/>
        </authorList>
    </citation>
    <scope>NUCLEOTIDE SEQUENCE</scope>
</reference>
<dbReference type="InterPro" id="IPR011701">
    <property type="entry name" value="MFS"/>
</dbReference>
<feature type="transmembrane region" description="Helical" evidence="6">
    <location>
        <begin position="370"/>
        <end position="393"/>
    </location>
</feature>
<dbReference type="Pfam" id="PF07690">
    <property type="entry name" value="MFS_1"/>
    <property type="match status" value="1"/>
</dbReference>
<dbReference type="PANTHER" id="PTHR43791:SF36">
    <property type="entry name" value="TRANSPORTER, PUTATIVE (AFU_ORTHOLOGUE AFUA_6G08340)-RELATED"/>
    <property type="match status" value="1"/>
</dbReference>
<comment type="subcellular location">
    <subcellularLocation>
        <location evidence="1">Membrane</location>
        <topology evidence="1">Multi-pass membrane protein</topology>
    </subcellularLocation>
</comment>
<dbReference type="Gene3D" id="1.20.1250.20">
    <property type="entry name" value="MFS general substrate transporter like domains"/>
    <property type="match status" value="2"/>
</dbReference>
<keyword evidence="11" id="KW-1185">Reference proteome</keyword>
<dbReference type="GO" id="GO:0022857">
    <property type="term" value="F:transmembrane transporter activity"/>
    <property type="evidence" value="ECO:0007669"/>
    <property type="project" value="InterPro"/>
</dbReference>
<dbReference type="InterPro" id="IPR036259">
    <property type="entry name" value="MFS_trans_sf"/>
</dbReference>
<evidence type="ECO:0000259" key="7">
    <source>
        <dbReference type="PROSITE" id="PS50850"/>
    </source>
</evidence>
<dbReference type="OrthoDB" id="10262656at2759"/>
<evidence type="ECO:0000256" key="4">
    <source>
        <dbReference type="ARBA" id="ARBA00022989"/>
    </source>
</evidence>
<evidence type="ECO:0000256" key="6">
    <source>
        <dbReference type="SAM" id="Phobius"/>
    </source>
</evidence>
<dbReference type="Proteomes" id="UP000663873">
    <property type="component" value="Unassembled WGS sequence"/>
</dbReference>
<organism evidence="8 10">
    <name type="scientific">Rotaria socialis</name>
    <dbReference type="NCBI Taxonomy" id="392032"/>
    <lineage>
        <taxon>Eukaryota</taxon>
        <taxon>Metazoa</taxon>
        <taxon>Spiralia</taxon>
        <taxon>Gnathifera</taxon>
        <taxon>Rotifera</taxon>
        <taxon>Eurotatoria</taxon>
        <taxon>Bdelloidea</taxon>
        <taxon>Philodinida</taxon>
        <taxon>Philodinidae</taxon>
        <taxon>Rotaria</taxon>
    </lineage>
</organism>
<evidence type="ECO:0000256" key="1">
    <source>
        <dbReference type="ARBA" id="ARBA00004141"/>
    </source>
</evidence>
<feature type="transmembrane region" description="Helical" evidence="6">
    <location>
        <begin position="445"/>
        <end position="465"/>
    </location>
</feature>
<dbReference type="InterPro" id="IPR020846">
    <property type="entry name" value="MFS_dom"/>
</dbReference>
<feature type="transmembrane region" description="Helical" evidence="6">
    <location>
        <begin position="320"/>
        <end position="337"/>
    </location>
</feature>
<evidence type="ECO:0000313" key="11">
    <source>
        <dbReference type="Proteomes" id="UP000663873"/>
    </source>
</evidence>
<dbReference type="EMBL" id="CAJNXB010002120">
    <property type="protein sequence ID" value="CAF3218501.1"/>
    <property type="molecule type" value="Genomic_DNA"/>
</dbReference>
<evidence type="ECO:0000313" key="8">
    <source>
        <dbReference type="EMBL" id="CAF3218501.1"/>
    </source>
</evidence>
<evidence type="ECO:0000256" key="5">
    <source>
        <dbReference type="ARBA" id="ARBA00023136"/>
    </source>
</evidence>
<feature type="transmembrane region" description="Helical" evidence="6">
    <location>
        <begin position="112"/>
        <end position="131"/>
    </location>
</feature>
<dbReference type="PROSITE" id="PS50850">
    <property type="entry name" value="MFS"/>
    <property type="match status" value="1"/>
</dbReference>